<dbReference type="PANTHER" id="PTHR38687">
    <property type="entry name" value="CELL DIVISION PROTEIN DEDD-RELATED"/>
    <property type="match status" value="1"/>
</dbReference>
<dbReference type="RefSeq" id="WP_379889073.1">
    <property type="nucleotide sequence ID" value="NZ_JBHSDI010000057.1"/>
</dbReference>
<keyword evidence="2" id="KW-1133">Transmembrane helix</keyword>
<feature type="region of interest" description="Disordered" evidence="1">
    <location>
        <begin position="38"/>
        <end position="160"/>
    </location>
</feature>
<dbReference type="PANTHER" id="PTHR38687:SF1">
    <property type="entry name" value="CELL DIVISION PROTEIN DEDD"/>
    <property type="match status" value="1"/>
</dbReference>
<sequence length="243" mass="26017">MSGLKQRIIGALVLISLAVIFVPMMFDEPHDERAVRSLDIPEEPPFPEVDVSGQDESMSGVPDYRVEEVEPAPTPEVVEDPPMGTRPAVGPEGQDNAATGEVPLVGESEPVESAPDVADEQASSGAAPEAQEPGSEQETSSAPNTNVTPADPDPTGEGDFERTLEGAWVLQLGSFGNEDNARRLRDSVRERGYGAHLQEVERDGQKLVRVFSGPFAEKTEAEKAKEVLDKAFNIKALVTKGEG</sequence>
<feature type="transmembrane region" description="Helical" evidence="2">
    <location>
        <begin position="7"/>
        <end position="26"/>
    </location>
</feature>
<organism evidence="4 5">
    <name type="scientific">Marinobacter lacisalsi</name>
    <dbReference type="NCBI Taxonomy" id="475979"/>
    <lineage>
        <taxon>Bacteria</taxon>
        <taxon>Pseudomonadati</taxon>
        <taxon>Pseudomonadota</taxon>
        <taxon>Gammaproteobacteria</taxon>
        <taxon>Pseudomonadales</taxon>
        <taxon>Marinobacteraceae</taxon>
        <taxon>Marinobacter</taxon>
    </lineage>
</organism>
<dbReference type="InterPro" id="IPR036680">
    <property type="entry name" value="SPOR-like_sf"/>
</dbReference>
<evidence type="ECO:0000313" key="5">
    <source>
        <dbReference type="Proteomes" id="UP001595798"/>
    </source>
</evidence>
<accession>A0ABV8QKD0</accession>
<evidence type="ECO:0000259" key="3">
    <source>
        <dbReference type="PROSITE" id="PS51724"/>
    </source>
</evidence>
<reference evidence="5" key="1">
    <citation type="journal article" date="2019" name="Int. J. Syst. Evol. Microbiol.">
        <title>The Global Catalogue of Microorganisms (GCM) 10K type strain sequencing project: providing services to taxonomists for standard genome sequencing and annotation.</title>
        <authorList>
            <consortium name="The Broad Institute Genomics Platform"/>
            <consortium name="The Broad Institute Genome Sequencing Center for Infectious Disease"/>
            <person name="Wu L."/>
            <person name="Ma J."/>
        </authorList>
    </citation>
    <scope>NUCLEOTIDE SEQUENCE [LARGE SCALE GENOMIC DNA]</scope>
    <source>
        <strain evidence="5">CECT 7297</strain>
    </source>
</reference>
<feature type="compositionally biased region" description="Polar residues" evidence="1">
    <location>
        <begin position="134"/>
        <end position="148"/>
    </location>
</feature>
<dbReference type="EMBL" id="JBHSDI010000057">
    <property type="protein sequence ID" value="MFC4260499.1"/>
    <property type="molecule type" value="Genomic_DNA"/>
</dbReference>
<protein>
    <submittedName>
        <fullName evidence="4">SPOR domain-containing protein</fullName>
    </submittedName>
</protein>
<dbReference type="InterPro" id="IPR007730">
    <property type="entry name" value="SPOR-like_dom"/>
</dbReference>
<feature type="domain" description="SPOR" evidence="3">
    <location>
        <begin position="162"/>
        <end position="241"/>
    </location>
</feature>
<dbReference type="Proteomes" id="UP001595798">
    <property type="component" value="Unassembled WGS sequence"/>
</dbReference>
<proteinExistence type="predicted"/>
<name>A0ABV8QKD0_9GAMM</name>
<dbReference type="SUPFAM" id="SSF110997">
    <property type="entry name" value="Sporulation related repeat"/>
    <property type="match status" value="1"/>
</dbReference>
<keyword evidence="2" id="KW-0812">Transmembrane</keyword>
<evidence type="ECO:0000256" key="2">
    <source>
        <dbReference type="SAM" id="Phobius"/>
    </source>
</evidence>
<dbReference type="PROSITE" id="PS51724">
    <property type="entry name" value="SPOR"/>
    <property type="match status" value="1"/>
</dbReference>
<evidence type="ECO:0000256" key="1">
    <source>
        <dbReference type="SAM" id="MobiDB-lite"/>
    </source>
</evidence>
<dbReference type="InterPro" id="IPR052521">
    <property type="entry name" value="Cell_div_SPOR-domain"/>
</dbReference>
<keyword evidence="5" id="KW-1185">Reference proteome</keyword>
<gene>
    <name evidence="4" type="ORF">ACFOZ5_15885</name>
</gene>
<comment type="caution">
    <text evidence="4">The sequence shown here is derived from an EMBL/GenBank/DDBJ whole genome shotgun (WGS) entry which is preliminary data.</text>
</comment>
<keyword evidence="2" id="KW-0472">Membrane</keyword>
<evidence type="ECO:0000313" key="4">
    <source>
        <dbReference type="EMBL" id="MFC4260499.1"/>
    </source>
</evidence>
<dbReference type="Pfam" id="PF05036">
    <property type="entry name" value="SPOR"/>
    <property type="match status" value="1"/>
</dbReference>
<dbReference type="Gene3D" id="3.30.70.1070">
    <property type="entry name" value="Sporulation related repeat"/>
    <property type="match status" value="1"/>
</dbReference>